<evidence type="ECO:0000313" key="1">
    <source>
        <dbReference type="EMBL" id="RDI43098.1"/>
    </source>
</evidence>
<dbReference type="EMBL" id="QQAY01000004">
    <property type="protein sequence ID" value="RDI43098.1"/>
    <property type="molecule type" value="Genomic_DNA"/>
</dbReference>
<keyword evidence="2" id="KW-1185">Reference proteome</keyword>
<accession>A0A370GH16</accession>
<sequence>MNNQQPPKFKIGDTIVVTLYGTVGKVTNIKELDNQFLYEVNYNEGLFTEQSLILLSEYEGNVVDGEQIDIEYKFFFGDLVQVKGYGNDLFKVVGFRTEIWRYKEDAWEDIIYELTRLIDGEWLEADEDEIILIADSEHADAVVKKYGRIYPQKKTALLPAPPKNHHVNIDRLLDTFNDYQILYAMFKDPVYKQKQKSTLQQLKNLSSIFNEGQEKH</sequence>
<dbReference type="RefSeq" id="WP_114745407.1">
    <property type="nucleotide sequence ID" value="NZ_QQAY01000004.1"/>
</dbReference>
<dbReference type="OrthoDB" id="2629010at2"/>
<name>A0A370GH16_9BACI</name>
<evidence type="ECO:0008006" key="3">
    <source>
        <dbReference type="Google" id="ProtNLM"/>
    </source>
</evidence>
<organism evidence="1 2">
    <name type="scientific">Falsibacillus pallidus</name>
    <dbReference type="NCBI Taxonomy" id="493781"/>
    <lineage>
        <taxon>Bacteria</taxon>
        <taxon>Bacillati</taxon>
        <taxon>Bacillota</taxon>
        <taxon>Bacilli</taxon>
        <taxon>Bacillales</taxon>
        <taxon>Bacillaceae</taxon>
        <taxon>Falsibacillus</taxon>
    </lineage>
</organism>
<reference evidence="1 2" key="1">
    <citation type="submission" date="2018-07" db="EMBL/GenBank/DDBJ databases">
        <title>Genomic Encyclopedia of Type Strains, Phase IV (KMG-IV): sequencing the most valuable type-strain genomes for metagenomic binning, comparative biology and taxonomic classification.</title>
        <authorList>
            <person name="Goeker M."/>
        </authorList>
    </citation>
    <scope>NUCLEOTIDE SEQUENCE [LARGE SCALE GENOMIC DNA]</scope>
    <source>
        <strain evidence="1 2">DSM 25281</strain>
    </source>
</reference>
<dbReference type="AlphaFoldDB" id="A0A370GH16"/>
<protein>
    <recommendedName>
        <fullName evidence="3">YodN</fullName>
    </recommendedName>
</protein>
<evidence type="ECO:0000313" key="2">
    <source>
        <dbReference type="Proteomes" id="UP000255326"/>
    </source>
</evidence>
<comment type="caution">
    <text evidence="1">The sequence shown here is derived from an EMBL/GenBank/DDBJ whole genome shotgun (WGS) entry which is preliminary data.</text>
</comment>
<gene>
    <name evidence="1" type="ORF">DFR59_104149</name>
</gene>
<proteinExistence type="predicted"/>
<dbReference type="Proteomes" id="UP000255326">
    <property type="component" value="Unassembled WGS sequence"/>
</dbReference>